<dbReference type="OrthoDB" id="1093345at2"/>
<protein>
    <submittedName>
        <fullName evidence="2">Uncharacterized protein</fullName>
    </submittedName>
</protein>
<organism evidence="2 3">
    <name type="scientific">Maribacter spongiicola</name>
    <dbReference type="NCBI Taxonomy" id="1206753"/>
    <lineage>
        <taxon>Bacteria</taxon>
        <taxon>Pseudomonadati</taxon>
        <taxon>Bacteroidota</taxon>
        <taxon>Flavobacteriia</taxon>
        <taxon>Flavobacteriales</taxon>
        <taxon>Flavobacteriaceae</taxon>
        <taxon>Maribacter</taxon>
    </lineage>
</organism>
<evidence type="ECO:0000313" key="2">
    <source>
        <dbReference type="EMBL" id="TDT43606.1"/>
    </source>
</evidence>
<sequence>MRHTLLFAALLLLCFSCSTKTESENSILELVPTNASLVFKINDFETLTNESSSNEIFDALEGQDSFKQIKKSITSLNYIADKKKGLLAFSIDSTLIDYTYISTDSLKIRDGDSLQNKSIETLSYDNLKIIKYEIENSVFYSTHFDNYWVISSSQTLLQNSITTAETSVVDESLQQFYNVANKDKVMNIWLNIDDVNNKPLLDHLLGADENIFNFASTISLDLTLNDTEISLSGIAESNSTKNLFLNLFNNTKPIQNKASLLAPSDAEYLISFGLDDFKLYTANKIAINRPATTMDSLLNTVEEIGVAAYDNEHVLFLRTYGTATLLDYINEEKISTEEFSSNEIWGLKPNTKIFDPLIPLIGEHPFEYASIIENTFLFSTSKNTLESVISKIKTGDTFDKTNLFKNAERKLTSSSSVLSISNSKGFSSLLDKSVSRTLAETFRKSNLNDYVFGTQIIADAGFFHTNFLIKKITEEEDTNSVSSVFEVKFDTDLATLPQFVTNHSNGRKEIIVQDQENILYLITNSGKILWKKQLNGTIQGKIQQVDLFKNGKLQLAFTTNNEFLILDRNGKEVQPFSKKYTGGNLNSLAVFDYEGRKDYRFVVTQDKNVFMYNGKGDVVKGFTYDTAEAPIVAAPQHFRIGKKDYIVFKLENGQLKITNRVGKTRVNVKDKFSFSDNDIKLYQNKFTFTSVEGKLYQIDTQGKISSSNLNLAKDHGIDATSKTLAIMNDNTLTIRDKKIQLELGVYSKPTVFYLNDKIYVSVTDIQNQKIYLFDSQAESIPNFPIFGSSIIDMADINANRQPEFVFKDQENSIRVFKIR</sequence>
<dbReference type="Proteomes" id="UP000294749">
    <property type="component" value="Unassembled WGS sequence"/>
</dbReference>
<dbReference type="SUPFAM" id="SSF50998">
    <property type="entry name" value="Quinoprotein alcohol dehydrogenase-like"/>
    <property type="match status" value="1"/>
</dbReference>
<keyword evidence="1" id="KW-0732">Signal</keyword>
<gene>
    <name evidence="2" type="ORF">CLV90_2726</name>
</gene>
<dbReference type="InterPro" id="IPR011047">
    <property type="entry name" value="Quinoprotein_ADH-like_sf"/>
</dbReference>
<reference evidence="2 3" key="1">
    <citation type="submission" date="2019-03" db="EMBL/GenBank/DDBJ databases">
        <title>Genomic Encyclopedia of Archaeal and Bacterial Type Strains, Phase II (KMG-II): from individual species to whole genera.</title>
        <authorList>
            <person name="Goeker M."/>
        </authorList>
    </citation>
    <scope>NUCLEOTIDE SEQUENCE [LARGE SCALE GENOMIC DNA]</scope>
    <source>
        <strain evidence="2 3">DSM 25233</strain>
    </source>
</reference>
<keyword evidence="3" id="KW-1185">Reference proteome</keyword>
<dbReference type="EMBL" id="SOAY01000012">
    <property type="protein sequence ID" value="TDT43606.1"/>
    <property type="molecule type" value="Genomic_DNA"/>
</dbReference>
<feature type="signal peptide" evidence="1">
    <location>
        <begin position="1"/>
        <end position="23"/>
    </location>
</feature>
<proteinExistence type="predicted"/>
<comment type="caution">
    <text evidence="2">The sequence shown here is derived from an EMBL/GenBank/DDBJ whole genome shotgun (WGS) entry which is preliminary data.</text>
</comment>
<dbReference type="AlphaFoldDB" id="A0A4R7JZN7"/>
<evidence type="ECO:0000313" key="3">
    <source>
        <dbReference type="Proteomes" id="UP000294749"/>
    </source>
</evidence>
<name>A0A4R7JZN7_9FLAO</name>
<evidence type="ECO:0000256" key="1">
    <source>
        <dbReference type="SAM" id="SignalP"/>
    </source>
</evidence>
<feature type="chain" id="PRO_5020710762" evidence="1">
    <location>
        <begin position="24"/>
        <end position="819"/>
    </location>
</feature>
<accession>A0A4R7JZN7</accession>
<dbReference type="RefSeq" id="WP_133688006.1">
    <property type="nucleotide sequence ID" value="NZ_SOAY01000012.1"/>
</dbReference>